<evidence type="ECO:0000313" key="3">
    <source>
        <dbReference type="Proteomes" id="UP000824265"/>
    </source>
</evidence>
<reference evidence="2" key="2">
    <citation type="submission" date="2021-04" db="EMBL/GenBank/DDBJ databases">
        <authorList>
            <person name="Gilroy R."/>
        </authorList>
    </citation>
    <scope>NUCLEOTIDE SEQUENCE</scope>
    <source>
        <strain evidence="2">CHK195-6426</strain>
    </source>
</reference>
<accession>A0A9D1U9T2</accession>
<dbReference type="Proteomes" id="UP000824265">
    <property type="component" value="Unassembled WGS sequence"/>
</dbReference>
<dbReference type="InterPro" id="IPR038071">
    <property type="entry name" value="UROD/MetE-like_sf"/>
</dbReference>
<dbReference type="PANTHER" id="PTHR47099:SF1">
    <property type="entry name" value="METHYLCOBAMIDE:COM METHYLTRANSFERASE MTBA"/>
    <property type="match status" value="1"/>
</dbReference>
<dbReference type="GO" id="GO:0006779">
    <property type="term" value="P:porphyrin-containing compound biosynthetic process"/>
    <property type="evidence" value="ECO:0007669"/>
    <property type="project" value="InterPro"/>
</dbReference>
<dbReference type="AlphaFoldDB" id="A0A9D1U9T2"/>
<organism evidence="2 3">
    <name type="scientific">Candidatus Acetatifactor stercoripullorum</name>
    <dbReference type="NCBI Taxonomy" id="2838414"/>
    <lineage>
        <taxon>Bacteria</taxon>
        <taxon>Bacillati</taxon>
        <taxon>Bacillota</taxon>
        <taxon>Clostridia</taxon>
        <taxon>Lachnospirales</taxon>
        <taxon>Lachnospiraceae</taxon>
        <taxon>Acetatifactor</taxon>
    </lineage>
</organism>
<dbReference type="GO" id="GO:0004853">
    <property type="term" value="F:uroporphyrinogen decarboxylase activity"/>
    <property type="evidence" value="ECO:0007669"/>
    <property type="project" value="InterPro"/>
</dbReference>
<dbReference type="SUPFAM" id="SSF51726">
    <property type="entry name" value="UROD/MetE-like"/>
    <property type="match status" value="1"/>
</dbReference>
<dbReference type="PANTHER" id="PTHR47099">
    <property type="entry name" value="METHYLCOBAMIDE:COM METHYLTRANSFERASE MTBA"/>
    <property type="match status" value="1"/>
</dbReference>
<dbReference type="Gene3D" id="3.20.20.210">
    <property type="match status" value="1"/>
</dbReference>
<name>A0A9D1U9T2_9FIRM</name>
<dbReference type="Pfam" id="PF01208">
    <property type="entry name" value="URO-D"/>
    <property type="match status" value="1"/>
</dbReference>
<evidence type="ECO:0000259" key="1">
    <source>
        <dbReference type="Pfam" id="PF01208"/>
    </source>
</evidence>
<gene>
    <name evidence="2" type="ORF">H9742_00465</name>
</gene>
<sequence>MTKKERVISAIQQEEPDCIPACFTMHFPEECANGENAVKAHMDFLKETDVDILKIMNENLVSCPWDLNTSADFGRFPAFGAQDPLIERQIDLTKRILDRTGDSCFTLGTLHSVGTSAMYHPLKPMGYGYDQSRRVFGQWMKENPGKVLEAMKRITEGLCILARRYIEAGVDGVYMASLGAERRFGLTKEQFMEWIAPFDQMILQAVKEEKGYCFLHVCNRDVNLEFYRDYDPALYDVVNWGTFEVPCSLKEGKDIFAGKTVMGGLANRTGVLASGTEEALVNTVRSLVETYGRKGFILGADCTIATQKDLSRIRLAVDTVRRL</sequence>
<protein>
    <recommendedName>
        <fullName evidence="1">Uroporphyrinogen decarboxylase (URO-D) domain-containing protein</fullName>
    </recommendedName>
</protein>
<evidence type="ECO:0000313" key="2">
    <source>
        <dbReference type="EMBL" id="HIW79994.1"/>
    </source>
</evidence>
<dbReference type="EMBL" id="DXGH01000003">
    <property type="protein sequence ID" value="HIW79994.1"/>
    <property type="molecule type" value="Genomic_DNA"/>
</dbReference>
<feature type="domain" description="Uroporphyrinogen decarboxylase (URO-D)" evidence="1">
    <location>
        <begin position="136"/>
        <end position="322"/>
    </location>
</feature>
<dbReference type="InterPro" id="IPR052024">
    <property type="entry name" value="Methanogen_methyltrans"/>
</dbReference>
<dbReference type="InterPro" id="IPR000257">
    <property type="entry name" value="Uroporphyrinogen_deCOase"/>
</dbReference>
<reference evidence="2" key="1">
    <citation type="journal article" date="2021" name="PeerJ">
        <title>Extensive microbial diversity within the chicken gut microbiome revealed by metagenomics and culture.</title>
        <authorList>
            <person name="Gilroy R."/>
            <person name="Ravi A."/>
            <person name="Getino M."/>
            <person name="Pursley I."/>
            <person name="Horton D.L."/>
            <person name="Alikhan N.F."/>
            <person name="Baker D."/>
            <person name="Gharbi K."/>
            <person name="Hall N."/>
            <person name="Watson M."/>
            <person name="Adriaenssens E.M."/>
            <person name="Foster-Nyarko E."/>
            <person name="Jarju S."/>
            <person name="Secka A."/>
            <person name="Antonio M."/>
            <person name="Oren A."/>
            <person name="Chaudhuri R.R."/>
            <person name="La Ragione R."/>
            <person name="Hildebrand F."/>
            <person name="Pallen M.J."/>
        </authorList>
    </citation>
    <scope>NUCLEOTIDE SEQUENCE</scope>
    <source>
        <strain evidence="2">CHK195-6426</strain>
    </source>
</reference>
<proteinExistence type="predicted"/>
<comment type="caution">
    <text evidence="2">The sequence shown here is derived from an EMBL/GenBank/DDBJ whole genome shotgun (WGS) entry which is preliminary data.</text>
</comment>